<dbReference type="RefSeq" id="WP_164650690.1">
    <property type="nucleotide sequence ID" value="NZ_CP047476.1"/>
</dbReference>
<protein>
    <submittedName>
        <fullName evidence="1">Uncharacterized protein</fullName>
    </submittedName>
</protein>
<organism evidence="1 2">
    <name type="scientific">Vibrio astriarenae</name>
    <dbReference type="NCBI Taxonomy" id="1481923"/>
    <lineage>
        <taxon>Bacteria</taxon>
        <taxon>Pseudomonadati</taxon>
        <taxon>Pseudomonadota</taxon>
        <taxon>Gammaproteobacteria</taxon>
        <taxon>Vibrionales</taxon>
        <taxon>Vibrionaceae</taxon>
        <taxon>Vibrio</taxon>
    </lineage>
</organism>
<name>A0A7Z2YFS9_9VIBR</name>
<dbReference type="KEGG" id="vas:GT360_19950"/>
<evidence type="ECO:0000313" key="2">
    <source>
        <dbReference type="Proteomes" id="UP000464262"/>
    </source>
</evidence>
<accession>A0A7Z2YFS9</accession>
<evidence type="ECO:0000313" key="1">
    <source>
        <dbReference type="EMBL" id="QIA65793.1"/>
    </source>
</evidence>
<dbReference type="Proteomes" id="UP000464262">
    <property type="component" value="Chromosome 2"/>
</dbReference>
<sequence length="212" mass="24747">MLSDILIQSIGQFQQDCSKLCERNYPAIHNRGMTEHHMALAFTRRLSRTLSEYSHTSTTAPLDMLPKRDLPHHFRVSCELGSVWIVTQHMMNASKTYRRKLMKDIAQWKSEFGFAIQPNDLLLVLADHWLTRSQSSRELIHWWTGVMPDEMVKYQSQGISLYESDSQLSQTVEQHFSMSPYYLKIAHPLKRVADEELVRKYVQLYAVIECNG</sequence>
<proteinExistence type="predicted"/>
<dbReference type="AlphaFoldDB" id="A0A7Z2YFS9"/>
<reference evidence="1 2" key="1">
    <citation type="submission" date="2020-01" db="EMBL/GenBank/DDBJ databases">
        <title>Whole genome and functional gene identification of agarase of Vibrio HN897.</title>
        <authorList>
            <person name="Liu Y."/>
            <person name="Zhao Z."/>
        </authorList>
    </citation>
    <scope>NUCLEOTIDE SEQUENCE [LARGE SCALE GENOMIC DNA]</scope>
    <source>
        <strain evidence="1 2">HN897</strain>
    </source>
</reference>
<gene>
    <name evidence="1" type="ORF">GT360_19950</name>
</gene>
<keyword evidence="2" id="KW-1185">Reference proteome</keyword>
<dbReference type="EMBL" id="CP047476">
    <property type="protein sequence ID" value="QIA65793.1"/>
    <property type="molecule type" value="Genomic_DNA"/>
</dbReference>